<comment type="caution">
    <text evidence="1">The sequence shown here is derived from an EMBL/GenBank/DDBJ whole genome shotgun (WGS) entry which is preliminary data.</text>
</comment>
<evidence type="ECO:0000313" key="2">
    <source>
        <dbReference type="Proteomes" id="UP000070133"/>
    </source>
</evidence>
<accession>A0A139HB03</accession>
<evidence type="ECO:0000313" key="1">
    <source>
        <dbReference type="EMBL" id="KXS99630.1"/>
    </source>
</evidence>
<sequence length="228" mass="25956">MLHFSEVVGHAAFALKFFPDDDREDFESVTIDGPSMAAGDSANNQLRSKAVKRGIGLQTTSGYTIKALLGIIRRIDAEKDGQPIQTRPPQTQIPYIHTGRQMDFHRKHNATSYNMAKCTKERDIKLLNHIWWLENQTASPLDRHEGSGCKYLARPTCAPTSQLSSASSRPRLQNIRSLCMKRRARHISILHVLYKATRRDALSEFTHRSTTLAYWRITCLLSRQNLHS</sequence>
<dbReference type="AlphaFoldDB" id="A0A139HB03"/>
<dbReference type="EMBL" id="LFZN01000088">
    <property type="protein sequence ID" value="KXS99630.1"/>
    <property type="molecule type" value="Genomic_DNA"/>
</dbReference>
<reference evidence="1 2" key="1">
    <citation type="submission" date="2015-07" db="EMBL/GenBank/DDBJ databases">
        <title>Comparative genomics of the Sigatoka disease complex on banana suggests a link between parallel evolutionary changes in Pseudocercospora fijiensis and Pseudocercospora eumusae and increased virulence on the banana host.</title>
        <authorList>
            <person name="Chang T.-C."/>
            <person name="Salvucci A."/>
            <person name="Crous P.W."/>
            <person name="Stergiopoulos I."/>
        </authorList>
    </citation>
    <scope>NUCLEOTIDE SEQUENCE [LARGE SCALE GENOMIC DNA]</scope>
    <source>
        <strain evidence="1 2">CBS 114824</strain>
    </source>
</reference>
<keyword evidence="2" id="KW-1185">Reference proteome</keyword>
<proteinExistence type="predicted"/>
<protein>
    <submittedName>
        <fullName evidence="1">Uncharacterized protein</fullName>
    </submittedName>
</protein>
<dbReference type="Proteomes" id="UP000070133">
    <property type="component" value="Unassembled WGS sequence"/>
</dbReference>
<gene>
    <name evidence="1" type="ORF">AC578_9873</name>
</gene>
<name>A0A139HB03_9PEZI</name>
<organism evidence="1 2">
    <name type="scientific">Pseudocercospora eumusae</name>
    <dbReference type="NCBI Taxonomy" id="321146"/>
    <lineage>
        <taxon>Eukaryota</taxon>
        <taxon>Fungi</taxon>
        <taxon>Dikarya</taxon>
        <taxon>Ascomycota</taxon>
        <taxon>Pezizomycotina</taxon>
        <taxon>Dothideomycetes</taxon>
        <taxon>Dothideomycetidae</taxon>
        <taxon>Mycosphaerellales</taxon>
        <taxon>Mycosphaerellaceae</taxon>
        <taxon>Pseudocercospora</taxon>
    </lineage>
</organism>